<evidence type="ECO:0000313" key="1">
    <source>
        <dbReference type="EMBL" id="MEX6690347.1"/>
    </source>
</evidence>
<dbReference type="EMBL" id="JAULBC010000008">
    <property type="protein sequence ID" value="MEX6690347.1"/>
    <property type="molecule type" value="Genomic_DNA"/>
</dbReference>
<reference evidence="1 2" key="1">
    <citation type="submission" date="2023-07" db="EMBL/GenBank/DDBJ databases">
        <authorList>
            <person name="Lian W.-H."/>
        </authorList>
    </citation>
    <scope>NUCLEOTIDE SEQUENCE [LARGE SCALE GENOMIC DNA]</scope>
    <source>
        <strain evidence="1 2">SYSU DXS3180</strain>
    </source>
</reference>
<name>A0ABV3ZKD4_9BACT</name>
<gene>
    <name evidence="1" type="ORF">QTN47_22745</name>
</gene>
<dbReference type="Pfam" id="PF11751">
    <property type="entry name" value="PorP_SprF"/>
    <property type="match status" value="1"/>
</dbReference>
<comment type="caution">
    <text evidence="1">The sequence shown here is derived from an EMBL/GenBank/DDBJ whole genome shotgun (WGS) entry which is preliminary data.</text>
</comment>
<dbReference type="RefSeq" id="WP_369331760.1">
    <property type="nucleotide sequence ID" value="NZ_JAULBC010000008.1"/>
</dbReference>
<dbReference type="NCBIfam" id="TIGR03519">
    <property type="entry name" value="T9SS_PorP_fam"/>
    <property type="match status" value="1"/>
</dbReference>
<evidence type="ECO:0000313" key="2">
    <source>
        <dbReference type="Proteomes" id="UP001560573"/>
    </source>
</evidence>
<proteinExistence type="predicted"/>
<accession>A0ABV3ZKD4</accession>
<keyword evidence="2" id="KW-1185">Reference proteome</keyword>
<sequence length="295" mass="33622">MKRNQCKIVSFIILVVLCVTKADGQRYFNNPIAQYFRDDYLWNPSFAGQTTRPRIYALMNSSWTGFENAPRLINFSADFAFGNNSGAGLQLISDKSGVLQRNLGAISYSYRVKFSETEFLRLGTSLELYKERLDNNVINASGDVDPVVKEFNSRGWQFDGDVGLAYQKNNFMVGASVFNLSSQNFKVATSDLALAQVQTSYKLYFDEDSKMSITPLLSYKLYKQHENIFTTAAQFEFEKVFHASLYWQSTGNMMGGLGVEIKDWIEANFFYSGKMKYGYNPQYEIGLKVVINNEE</sequence>
<dbReference type="InterPro" id="IPR019861">
    <property type="entry name" value="PorP/SprF_Bacteroidetes"/>
</dbReference>
<organism evidence="1 2">
    <name type="scientific">Danxiaibacter flavus</name>
    <dbReference type="NCBI Taxonomy" id="3049108"/>
    <lineage>
        <taxon>Bacteria</taxon>
        <taxon>Pseudomonadati</taxon>
        <taxon>Bacteroidota</taxon>
        <taxon>Chitinophagia</taxon>
        <taxon>Chitinophagales</taxon>
        <taxon>Chitinophagaceae</taxon>
        <taxon>Danxiaibacter</taxon>
    </lineage>
</organism>
<protein>
    <submittedName>
        <fullName evidence="1">PorP/SprF family type IX secretion system membrane protein</fullName>
    </submittedName>
</protein>
<dbReference type="Proteomes" id="UP001560573">
    <property type="component" value="Unassembled WGS sequence"/>
</dbReference>